<feature type="domain" description="Retrotransposon gag" evidence="10">
    <location>
        <begin position="768"/>
        <end position="829"/>
    </location>
</feature>
<dbReference type="InterPro" id="IPR050951">
    <property type="entry name" value="Retrovirus_Pol_polyprotein"/>
</dbReference>
<dbReference type="Gene3D" id="2.40.70.10">
    <property type="entry name" value="Acid Proteases"/>
    <property type="match status" value="1"/>
</dbReference>
<reference evidence="13" key="1">
    <citation type="journal article" date="2022" name="Int. J. Mol. Sci.">
        <title>Draft Genome of Tanacetum Coccineum: Genomic Comparison of Closely Related Tanacetum-Family Plants.</title>
        <authorList>
            <person name="Yamashiro T."/>
            <person name="Shiraishi A."/>
            <person name="Nakayama K."/>
            <person name="Satake H."/>
        </authorList>
    </citation>
    <scope>NUCLEOTIDE SEQUENCE</scope>
</reference>
<evidence type="ECO:0000259" key="9">
    <source>
        <dbReference type="Pfam" id="PF00078"/>
    </source>
</evidence>
<dbReference type="Pfam" id="PF08284">
    <property type="entry name" value="RVP_2"/>
    <property type="match status" value="1"/>
</dbReference>
<gene>
    <name evidence="13" type="ORF">Tco_0772669</name>
</gene>
<evidence type="ECO:0000256" key="1">
    <source>
        <dbReference type="ARBA" id="ARBA00012493"/>
    </source>
</evidence>
<dbReference type="EC" id="2.7.7.49" evidence="1"/>
<evidence type="ECO:0000256" key="2">
    <source>
        <dbReference type="ARBA" id="ARBA00022679"/>
    </source>
</evidence>
<dbReference type="InterPro" id="IPR000477">
    <property type="entry name" value="RT_dom"/>
</dbReference>
<keyword evidence="3" id="KW-0548">Nucleotidyltransferase</keyword>
<keyword evidence="14" id="KW-1185">Reference proteome</keyword>
<keyword evidence="2" id="KW-0808">Transferase</keyword>
<sequence length="1620" mass="181111">METQANEENFLRELESEQVNTTLVKDIQKTPEYTRRLQELVSNKLKTEQVSMVKLNARCFAVLQNELPPKEKDPGSFVLPCIIGTTTVSNGLTDLEANRSMKSLKGIVENVLVKIHNFIFPVNFVILDIVEDNKIPIILGRPMLATAHARIDVFGSKNSLEVGKEKIIFNANEGATPVTISPVCVINNFDVIDNFGGLEDLKELIMDEDINGDLGSFLQNNNLLPGYKDPGAAPPSPNKTAIRDWNLDEEFQDPNDDFCIGIDNITTIDALWDNLDPVMAAPVPVAPEVGATAVALPARVLELDTHSSTKVDPSKSSPPPVSVAPMVSPFLCSDDSELDTEIPERHVSPTPHEAMLTILMSIVALRSSSPTTSTPKIPTAPILPTPSAIVAPSSEALIARKSVRPLSSHHLALRHSISGHSLSGHTPPDTIDDDSSTPPRFVHPSLARTLWCNEAYIRWRSAPLSTMYPPTTSESSAGVSSSKSSAGPSRKRCRSPAATVTSSIHAMRDLVPSHVNLLPPRKRFKDSISLEDSVEEDFDIDVLEDIEAGATAVEVVVDRDVVARVDACIDMEVNVRVNVEDKAEDEVESSDRGTMEVRVDVATGIDIPDAMLTPDARIKDIKTGQKELELRSLITSGERASLLEQVASLERKNVRLRDTMMMERARADRLIVEPVVSSSSSVNQVPHYGLNNITITCSGMNPEAIEELINRRVKEALVAYEATRVANALEAESQSQNGSGGDNGNGGDGNGNGENGNLNEDNRDARPLMAKVYCPRNEIQKIESELWNLTVKNNDLAAYTQRFQELTMMCTKMVPEEEDQVEKFIGGLPDNIQGNVIAVEPTRLQDAVCIANNLMDQKLKGYAVKNAENKRRLEVNQRDNSGQQPPFKRPNVGGQNVARAYTARNNERKPYNGMLPLCNKCKLHHEGPCTVRCGKCNKVGHLTRDYKVTNSTTSTQRGQVVNQRVLTRFECGRKGHYRIDCQNLKDQNRRSKTRNKNSVGEARGKAYVLGGGDTNPDSNVVKGTFLLNNHHASLLFDSSANRSLVSTTFSTLLDVTLDSLDISYDIELADERIFETNTVLRGCTLGLVGHPFNIDLMPVELGDRGGKGEKSKLSIISCTKTHKYIKRGCPIFLAQVTKKETEDKSEEKRLEDVRTVRDFPKVFSEALPGLPPTRQVEFQIDLVYGVAPVACSPYGLAPSELQELSTQLQELSDKGFIRPSSSPWGALLQGSRVYSKIDLRFSYHQLKVQEEDILKTAFRIRYSHYEFQVMSFRLTNAPAVFMDLMNRVCKSYLDKFVIVFIDDILIYSKSKEEHAEHLKLILELLKKEELYAKFSKCKFWLSKVQFLGYVIDSEGIHMDPAKIESIKDWASPKTPTEIHQFLGLVGYYRRFIKGSENFVVYCDASCKGLGAVLMQREKVIAYASCQLKIHKKNYTTHDLDLGAVVFALKMWRHYLYGSKCVVFTDHKSLQHILDQKELNMRQRRWLDLLSDYDCEIYYHPGKANVVADALSRKEQNKPLQVRALVLTIGLNLPVQILNTQVEARKEENVRTEDLGGMIKDLEPRADGTLCLRNRSWIPYFGNLREWIMHELYKSKYSIHPGSDKMYQDLKKLYWWPNMKA</sequence>
<feature type="compositionally biased region" description="Gly residues" evidence="8">
    <location>
        <begin position="738"/>
        <end position="754"/>
    </location>
</feature>
<organism evidence="13 14">
    <name type="scientific">Tanacetum coccineum</name>
    <dbReference type="NCBI Taxonomy" id="301880"/>
    <lineage>
        <taxon>Eukaryota</taxon>
        <taxon>Viridiplantae</taxon>
        <taxon>Streptophyta</taxon>
        <taxon>Embryophyta</taxon>
        <taxon>Tracheophyta</taxon>
        <taxon>Spermatophyta</taxon>
        <taxon>Magnoliopsida</taxon>
        <taxon>eudicotyledons</taxon>
        <taxon>Gunneridae</taxon>
        <taxon>Pentapetalae</taxon>
        <taxon>asterids</taxon>
        <taxon>campanulids</taxon>
        <taxon>Asterales</taxon>
        <taxon>Asteraceae</taxon>
        <taxon>Asteroideae</taxon>
        <taxon>Anthemideae</taxon>
        <taxon>Anthemidinae</taxon>
        <taxon>Tanacetum</taxon>
    </lineage>
</organism>
<dbReference type="Pfam" id="PF17917">
    <property type="entry name" value="RT_RNaseH"/>
    <property type="match status" value="1"/>
</dbReference>
<evidence type="ECO:0000259" key="12">
    <source>
        <dbReference type="Pfam" id="PF17921"/>
    </source>
</evidence>
<keyword evidence="4" id="KW-0540">Nuclease</keyword>
<dbReference type="SUPFAM" id="SSF56672">
    <property type="entry name" value="DNA/RNA polymerases"/>
    <property type="match status" value="1"/>
</dbReference>
<feature type="region of interest" description="Disordered" evidence="8">
    <location>
        <begin position="418"/>
        <end position="439"/>
    </location>
</feature>
<evidence type="ECO:0000256" key="5">
    <source>
        <dbReference type="ARBA" id="ARBA00022759"/>
    </source>
</evidence>
<evidence type="ECO:0000259" key="10">
    <source>
        <dbReference type="Pfam" id="PF03732"/>
    </source>
</evidence>
<dbReference type="InterPro" id="IPR041588">
    <property type="entry name" value="Integrase_H2C2"/>
</dbReference>
<evidence type="ECO:0000256" key="8">
    <source>
        <dbReference type="SAM" id="MobiDB-lite"/>
    </source>
</evidence>
<feature type="region of interest" description="Disordered" evidence="8">
    <location>
        <begin position="468"/>
        <end position="498"/>
    </location>
</feature>
<dbReference type="CDD" id="cd09274">
    <property type="entry name" value="RNase_HI_RT_Ty3"/>
    <property type="match status" value="1"/>
</dbReference>
<keyword evidence="6" id="KW-0378">Hydrolase</keyword>
<evidence type="ECO:0000313" key="13">
    <source>
        <dbReference type="EMBL" id="GJS90033.1"/>
    </source>
</evidence>
<evidence type="ECO:0000256" key="6">
    <source>
        <dbReference type="ARBA" id="ARBA00022801"/>
    </source>
</evidence>
<dbReference type="InterPro" id="IPR043128">
    <property type="entry name" value="Rev_trsase/Diguanyl_cyclase"/>
</dbReference>
<dbReference type="Gene3D" id="3.30.70.270">
    <property type="match status" value="2"/>
</dbReference>
<dbReference type="GO" id="GO:0003964">
    <property type="term" value="F:RNA-directed DNA polymerase activity"/>
    <property type="evidence" value="ECO:0007669"/>
    <property type="project" value="UniProtKB-KW"/>
</dbReference>
<name>A0ABQ4ZME3_9ASTR</name>
<protein>
    <recommendedName>
        <fullName evidence="1">RNA-directed DNA polymerase</fullName>
        <ecNumber evidence="1">2.7.7.49</ecNumber>
    </recommendedName>
</protein>
<feature type="domain" description="Reverse transcriptase" evidence="9">
    <location>
        <begin position="1226"/>
        <end position="1351"/>
    </location>
</feature>
<dbReference type="InterPro" id="IPR021109">
    <property type="entry name" value="Peptidase_aspartic_dom_sf"/>
</dbReference>
<feature type="domain" description="Integrase zinc-binding" evidence="12">
    <location>
        <begin position="1582"/>
        <end position="1619"/>
    </location>
</feature>
<evidence type="ECO:0000256" key="3">
    <source>
        <dbReference type="ARBA" id="ARBA00022695"/>
    </source>
</evidence>
<dbReference type="InterPro" id="IPR041373">
    <property type="entry name" value="RT_RNaseH"/>
</dbReference>
<dbReference type="Pfam" id="PF03732">
    <property type="entry name" value="Retrotrans_gag"/>
    <property type="match status" value="1"/>
</dbReference>
<dbReference type="InterPro" id="IPR043502">
    <property type="entry name" value="DNA/RNA_pol_sf"/>
</dbReference>
<dbReference type="Gene3D" id="1.10.340.70">
    <property type="match status" value="1"/>
</dbReference>
<evidence type="ECO:0000259" key="11">
    <source>
        <dbReference type="Pfam" id="PF17917"/>
    </source>
</evidence>
<feature type="region of interest" description="Disordered" evidence="8">
    <location>
        <begin position="870"/>
        <end position="894"/>
    </location>
</feature>
<dbReference type="Pfam" id="PF00078">
    <property type="entry name" value="RVT_1"/>
    <property type="match status" value="1"/>
</dbReference>
<feature type="region of interest" description="Disordered" evidence="8">
    <location>
        <begin position="730"/>
        <end position="762"/>
    </location>
</feature>
<proteinExistence type="predicted"/>
<feature type="domain" description="Reverse transcriptase RNase H-like" evidence="11">
    <location>
        <begin position="1395"/>
        <end position="1492"/>
    </location>
</feature>
<dbReference type="CDD" id="cd01647">
    <property type="entry name" value="RT_LTR"/>
    <property type="match status" value="1"/>
</dbReference>
<dbReference type="Pfam" id="PF17921">
    <property type="entry name" value="Integrase_H2C2"/>
    <property type="match status" value="1"/>
</dbReference>
<dbReference type="PANTHER" id="PTHR37984">
    <property type="entry name" value="PROTEIN CBG26694"/>
    <property type="match status" value="1"/>
</dbReference>
<keyword evidence="7 13" id="KW-0695">RNA-directed DNA polymerase</keyword>
<accession>A0ABQ4ZME3</accession>
<reference evidence="13" key="2">
    <citation type="submission" date="2022-01" db="EMBL/GenBank/DDBJ databases">
        <authorList>
            <person name="Yamashiro T."/>
            <person name="Shiraishi A."/>
            <person name="Satake H."/>
            <person name="Nakayama K."/>
        </authorList>
    </citation>
    <scope>NUCLEOTIDE SEQUENCE</scope>
</reference>
<feature type="compositionally biased region" description="Low complexity" evidence="8">
    <location>
        <begin position="470"/>
        <end position="488"/>
    </location>
</feature>
<dbReference type="InterPro" id="IPR005162">
    <property type="entry name" value="Retrotrans_gag_dom"/>
</dbReference>
<dbReference type="PANTHER" id="PTHR37984:SF5">
    <property type="entry name" value="PROTEIN NYNRIN-LIKE"/>
    <property type="match status" value="1"/>
</dbReference>
<dbReference type="Gene3D" id="3.10.10.10">
    <property type="entry name" value="HIV Type 1 Reverse Transcriptase, subunit A, domain 1"/>
    <property type="match status" value="2"/>
</dbReference>
<evidence type="ECO:0000256" key="4">
    <source>
        <dbReference type="ARBA" id="ARBA00022722"/>
    </source>
</evidence>
<dbReference type="Gene3D" id="4.10.60.10">
    <property type="entry name" value="Zinc finger, CCHC-type"/>
    <property type="match status" value="1"/>
</dbReference>
<evidence type="ECO:0000313" key="14">
    <source>
        <dbReference type="Proteomes" id="UP001151760"/>
    </source>
</evidence>
<dbReference type="Proteomes" id="UP001151760">
    <property type="component" value="Unassembled WGS sequence"/>
</dbReference>
<dbReference type="EMBL" id="BQNB010011396">
    <property type="protein sequence ID" value="GJS90033.1"/>
    <property type="molecule type" value="Genomic_DNA"/>
</dbReference>
<keyword evidence="5" id="KW-0255">Endonuclease</keyword>
<comment type="caution">
    <text evidence="13">The sequence shown here is derived from an EMBL/GenBank/DDBJ whole genome shotgun (WGS) entry which is preliminary data.</text>
</comment>
<evidence type="ECO:0000256" key="7">
    <source>
        <dbReference type="ARBA" id="ARBA00022918"/>
    </source>
</evidence>